<reference evidence="4" key="1">
    <citation type="journal article" date="2023" name="Commun. Biol.">
        <title>Genome analysis of Parmales, the sister group of diatoms, reveals the evolutionary specialization of diatoms from phago-mixotrophs to photoautotrophs.</title>
        <authorList>
            <person name="Ban H."/>
            <person name="Sato S."/>
            <person name="Yoshikawa S."/>
            <person name="Yamada K."/>
            <person name="Nakamura Y."/>
            <person name="Ichinomiya M."/>
            <person name="Sato N."/>
            <person name="Blanc-Mathieu R."/>
            <person name="Endo H."/>
            <person name="Kuwata A."/>
            <person name="Ogata H."/>
        </authorList>
    </citation>
    <scope>NUCLEOTIDE SEQUENCE [LARGE SCALE GENOMIC DNA]</scope>
</reference>
<evidence type="ECO:0000256" key="2">
    <source>
        <dbReference type="SAM" id="MobiDB-lite"/>
    </source>
</evidence>
<evidence type="ECO:0000313" key="4">
    <source>
        <dbReference type="Proteomes" id="UP001165065"/>
    </source>
</evidence>
<protein>
    <submittedName>
        <fullName evidence="3">Uncharacterized protein</fullName>
    </submittedName>
</protein>
<dbReference type="EMBL" id="BRYA01000634">
    <property type="protein sequence ID" value="GMI26735.1"/>
    <property type="molecule type" value="Genomic_DNA"/>
</dbReference>
<dbReference type="PROSITE" id="PS50176">
    <property type="entry name" value="ARM_REPEAT"/>
    <property type="match status" value="1"/>
</dbReference>
<sequence>MAIKAAKTAKKGPKQATQSKKANTPARKYTMSDLPELKTNLISTSASVRKSAAKGIYELSDVSHKKNRTSIVRSGWGIVSNIIECIRMSEGDPRHLALLTLNNLSIPSENKRAFIEEERKDEVMGILVHIIKDDPAESYLACICAMNLSFLESSIPSISSYPGLLPTLTTLLSEGVSAKAGSGKSESVRWAAGLLKNLSRDKEAAIDIAETSILSSLLTTLKNPSSASRWSSNSTEDFALFTILHLSQYESSILVSPAGDVFNKLNVSSILQPIAKSAVGSHSLKASLAMAVLRDTKGSMIPKEAGEDIVKLTKNVLEKKGEEGTYSAGVFKLSTALQALKGVSSKCAVDTFATPVAAALMLQVIASYTLASRESPISNVSPSSDALTVFSKLLPVIANQKIPKTGPTSETPEYSKAVAEITSLVSAYKTIDPSSETLVTSTTQTLSGYTGLRPSVLEAAEIWKEQRERDGVVARFYEGEKGQEVTEDGPLSFLPCNTNECVIL</sequence>
<dbReference type="OrthoDB" id="35928at2759"/>
<dbReference type="InterPro" id="IPR016024">
    <property type="entry name" value="ARM-type_fold"/>
</dbReference>
<dbReference type="AlphaFoldDB" id="A0A9W7FZT8"/>
<keyword evidence="4" id="KW-1185">Reference proteome</keyword>
<comment type="caution">
    <text evidence="3">The sequence shown here is derived from an EMBL/GenBank/DDBJ whole genome shotgun (WGS) entry which is preliminary data.</text>
</comment>
<evidence type="ECO:0000256" key="1">
    <source>
        <dbReference type="PROSITE-ProRule" id="PRU00259"/>
    </source>
</evidence>
<dbReference type="InterPro" id="IPR011989">
    <property type="entry name" value="ARM-like"/>
</dbReference>
<dbReference type="SUPFAM" id="SSF48371">
    <property type="entry name" value="ARM repeat"/>
    <property type="match status" value="1"/>
</dbReference>
<dbReference type="Proteomes" id="UP001165065">
    <property type="component" value="Unassembled WGS sequence"/>
</dbReference>
<dbReference type="Gene3D" id="1.25.10.10">
    <property type="entry name" value="Leucine-rich Repeat Variant"/>
    <property type="match status" value="1"/>
</dbReference>
<dbReference type="InterPro" id="IPR000225">
    <property type="entry name" value="Armadillo"/>
</dbReference>
<evidence type="ECO:0000313" key="3">
    <source>
        <dbReference type="EMBL" id="GMI26735.1"/>
    </source>
</evidence>
<gene>
    <name evidence="3" type="ORF">TrCOL_g4226</name>
</gene>
<feature type="repeat" description="ARM" evidence="1">
    <location>
        <begin position="163"/>
        <end position="203"/>
    </location>
</feature>
<organism evidence="3 4">
    <name type="scientific">Triparma columacea</name>
    <dbReference type="NCBI Taxonomy" id="722753"/>
    <lineage>
        <taxon>Eukaryota</taxon>
        <taxon>Sar</taxon>
        <taxon>Stramenopiles</taxon>
        <taxon>Ochrophyta</taxon>
        <taxon>Bolidophyceae</taxon>
        <taxon>Parmales</taxon>
        <taxon>Triparmaceae</taxon>
        <taxon>Triparma</taxon>
    </lineage>
</organism>
<accession>A0A9W7FZT8</accession>
<proteinExistence type="predicted"/>
<name>A0A9W7FZT8_9STRA</name>
<feature type="region of interest" description="Disordered" evidence="2">
    <location>
        <begin position="1"/>
        <end position="30"/>
    </location>
</feature>